<protein>
    <submittedName>
        <fullName evidence="3">Putative xanthine dehydrogenase subunit D</fullName>
        <ecNumber evidence="3">1.17.1.4</ecNumber>
    </submittedName>
</protein>
<dbReference type="AlphaFoldDB" id="A0A645BDF4"/>
<evidence type="ECO:0000313" key="3">
    <source>
        <dbReference type="EMBL" id="MPM62681.1"/>
    </source>
</evidence>
<dbReference type="InterPro" id="IPR046867">
    <property type="entry name" value="AldOxase/xan_DH_MoCoBD2"/>
</dbReference>
<evidence type="ECO:0000259" key="2">
    <source>
        <dbReference type="Pfam" id="PF20256"/>
    </source>
</evidence>
<proteinExistence type="predicted"/>
<dbReference type="SUPFAM" id="SSF56003">
    <property type="entry name" value="Molybdenum cofactor-binding domain"/>
    <property type="match status" value="1"/>
</dbReference>
<dbReference type="PANTHER" id="PTHR11908:SF157">
    <property type="entry name" value="XANTHINE DEHYDROGENASE SUBUNIT D-RELATED"/>
    <property type="match status" value="1"/>
</dbReference>
<feature type="domain" description="Aldehyde oxidase/xanthine dehydrogenase first molybdopterin binding" evidence="1">
    <location>
        <begin position="1"/>
        <end position="105"/>
    </location>
</feature>
<dbReference type="EC" id="1.17.1.4" evidence="3"/>
<reference evidence="3" key="1">
    <citation type="submission" date="2019-08" db="EMBL/GenBank/DDBJ databases">
        <authorList>
            <person name="Kucharzyk K."/>
            <person name="Murdoch R.W."/>
            <person name="Higgins S."/>
            <person name="Loffler F."/>
        </authorList>
    </citation>
    <scope>NUCLEOTIDE SEQUENCE</scope>
</reference>
<dbReference type="PANTHER" id="PTHR11908">
    <property type="entry name" value="XANTHINE DEHYDROGENASE"/>
    <property type="match status" value="1"/>
</dbReference>
<dbReference type="GO" id="GO:0005506">
    <property type="term" value="F:iron ion binding"/>
    <property type="evidence" value="ECO:0007669"/>
    <property type="project" value="InterPro"/>
</dbReference>
<dbReference type="InterPro" id="IPR008274">
    <property type="entry name" value="AldOxase/xan_DH_MoCoBD1"/>
</dbReference>
<dbReference type="Gene3D" id="3.30.365.10">
    <property type="entry name" value="Aldehyde oxidase/xanthine dehydrogenase, molybdopterin binding domain"/>
    <property type="match status" value="3"/>
</dbReference>
<comment type="caution">
    <text evidence="3">The sequence shown here is derived from an EMBL/GenBank/DDBJ whole genome shotgun (WGS) entry which is preliminary data.</text>
</comment>
<evidence type="ECO:0000259" key="1">
    <source>
        <dbReference type="Pfam" id="PF02738"/>
    </source>
</evidence>
<feature type="domain" description="Aldehyde oxidase/xanthine dehydrogenase second molybdopterin binding" evidence="2">
    <location>
        <begin position="142"/>
        <end position="248"/>
    </location>
</feature>
<gene>
    <name evidence="3" type="primary">pucD_11</name>
    <name evidence="3" type="ORF">SDC9_109558</name>
</gene>
<accession>A0A645BDF4</accession>
<sequence>MEMDFTTACDETGKLTAMRARILADSGAYASLGGPVLQRACTHAAGPYNYQDVDIEGYAYYTNNPPGGAFRGFGVTQSCFATECNLNLLAEMVGMTPFEFRYRNAIRPGQILPNGQVADETTALVETLDAVRPILEKNPKAGIACAMKNSGLGVGVPDVGRCRIEVLDGKLHLHSSAACIGQGMGTVQTQFVKEITGLPLEQIIYHVPDTASAPNAGNTTASRQTLFTGEAAVRAAKMVKNAMDQAGSLAALEGQSFLGEYEGKTDSMGSDKPNPVSHIAYGYATQVVELGEDGKVCCVTAAHDVGQAVNPVSLEGQIEGGVVMSLGYALTEDFPLENGKPMRKFGTLGLFKSTMAPELNAVIVGKASKDGLACGAKGVGEICSIPTPPAVQLAYYNRDGIFRKKLPLENTPYSKK</sequence>
<dbReference type="GO" id="GO:0004854">
    <property type="term" value="F:xanthine dehydrogenase activity"/>
    <property type="evidence" value="ECO:0007669"/>
    <property type="project" value="UniProtKB-EC"/>
</dbReference>
<name>A0A645BDF4_9ZZZZ</name>
<organism evidence="3">
    <name type="scientific">bioreactor metagenome</name>
    <dbReference type="NCBI Taxonomy" id="1076179"/>
    <lineage>
        <taxon>unclassified sequences</taxon>
        <taxon>metagenomes</taxon>
        <taxon>ecological metagenomes</taxon>
    </lineage>
</organism>
<dbReference type="InterPro" id="IPR016208">
    <property type="entry name" value="Ald_Oxase/xanthine_DH-like"/>
</dbReference>
<keyword evidence="3" id="KW-0560">Oxidoreductase</keyword>
<dbReference type="InterPro" id="IPR037165">
    <property type="entry name" value="AldOxase/xan_DH_Mopterin-bd_sf"/>
</dbReference>
<dbReference type="EMBL" id="VSSQ01018992">
    <property type="protein sequence ID" value="MPM62681.1"/>
    <property type="molecule type" value="Genomic_DNA"/>
</dbReference>
<dbReference type="Pfam" id="PF20256">
    <property type="entry name" value="MoCoBD_2"/>
    <property type="match status" value="2"/>
</dbReference>
<feature type="domain" description="Aldehyde oxidase/xanthine dehydrogenase second molybdopterin binding" evidence="2">
    <location>
        <begin position="269"/>
        <end position="342"/>
    </location>
</feature>
<dbReference type="Pfam" id="PF02738">
    <property type="entry name" value="MoCoBD_1"/>
    <property type="match status" value="1"/>
</dbReference>